<evidence type="ECO:0000313" key="2">
    <source>
        <dbReference type="EMBL" id="WJW68598.1"/>
    </source>
</evidence>
<reference evidence="1 3" key="1">
    <citation type="submission" date="2020-06" db="EMBL/GenBank/DDBJ databases">
        <title>Anoxygenic phototrophic Chloroflexota member uses a Type I reaction center.</title>
        <authorList>
            <person name="Tsuji J.M."/>
            <person name="Shaw N.A."/>
            <person name="Nagashima S."/>
            <person name="Venkiteswaran J."/>
            <person name="Schiff S.L."/>
            <person name="Hanada S."/>
            <person name="Tank M."/>
            <person name="Neufeld J.D."/>
        </authorList>
    </citation>
    <scope>NUCLEOTIDE SEQUENCE [LARGE SCALE GENOMIC DNA]</scope>
    <source>
        <strain evidence="1">L227-S17</strain>
    </source>
</reference>
<dbReference type="RefSeq" id="WP_341470503.1">
    <property type="nucleotide sequence ID" value="NZ_CP128400.1"/>
</dbReference>
<dbReference type="AlphaFoldDB" id="A0A8T7M922"/>
<dbReference type="Proteomes" id="UP000521676">
    <property type="component" value="Unassembled WGS sequence"/>
</dbReference>
<evidence type="ECO:0000313" key="4">
    <source>
        <dbReference type="Proteomes" id="UP001431572"/>
    </source>
</evidence>
<dbReference type="EMBL" id="CP128400">
    <property type="protein sequence ID" value="WJW68598.1"/>
    <property type="molecule type" value="Genomic_DNA"/>
</dbReference>
<accession>A0A8T7M922</accession>
<dbReference type="Proteomes" id="UP001431572">
    <property type="component" value="Chromosome 2"/>
</dbReference>
<name>A0A8T7M922_9CHLR</name>
<keyword evidence="4" id="KW-1185">Reference proteome</keyword>
<proteinExistence type="predicted"/>
<reference evidence="2" key="2">
    <citation type="journal article" date="2024" name="Nature">
        <title>Anoxygenic phototroph of the Chloroflexota uses a type I reaction centre.</title>
        <authorList>
            <person name="Tsuji J.M."/>
            <person name="Shaw N.A."/>
            <person name="Nagashima S."/>
            <person name="Venkiteswaran J.J."/>
            <person name="Schiff S.L."/>
            <person name="Watanabe T."/>
            <person name="Fukui M."/>
            <person name="Hanada S."/>
            <person name="Tank M."/>
            <person name="Neufeld J.D."/>
        </authorList>
    </citation>
    <scope>NUCLEOTIDE SEQUENCE</scope>
    <source>
        <strain evidence="2">L227-S17</strain>
    </source>
</reference>
<organism evidence="1 3">
    <name type="scientific">Candidatus Chlorohelix allophototropha</name>
    <dbReference type="NCBI Taxonomy" id="3003348"/>
    <lineage>
        <taxon>Bacteria</taxon>
        <taxon>Bacillati</taxon>
        <taxon>Chloroflexota</taxon>
        <taxon>Chloroflexia</taxon>
        <taxon>Candidatus Chloroheliales</taxon>
        <taxon>Candidatus Chloroheliaceae</taxon>
        <taxon>Candidatus Chlorohelix</taxon>
    </lineage>
</organism>
<gene>
    <name evidence="1" type="ORF">HXX08_22640</name>
    <name evidence="2" type="ORF">OZ401_004212</name>
</gene>
<protein>
    <submittedName>
        <fullName evidence="1">Uncharacterized protein</fullName>
    </submittedName>
</protein>
<dbReference type="EMBL" id="JACATZ010000003">
    <property type="protein sequence ID" value="NWJ48668.1"/>
    <property type="molecule type" value="Genomic_DNA"/>
</dbReference>
<sequence length="1069" mass="118451">MPIVNNRPAYNVRETVMRTGNNALEEQNSEFQPETSPLERQLALADTTRDSHFIKNTKLTPARILQLQRTHGNQYVQRLLAFQSKPTPKVAIQRLSDVPDINKDHFQEKTVTDGKEKLKDSAVDTTKLASAAQTLLDWIKEAQDEETKDANVQTAKDFSLDEKNKRLIRKLISMYYAYSNSDDFIEKSPIPKPNPSETLQYYLLDVLRRELASSTVRRIKRNSVQTLATLTKEMGVALTNTDIDDVVSDKEGPKLKAYKEKILEKYQKDIKKQEEMASKVTFEVAYAIAKGAIAEDNPVVEQYLLDYNRQVKLINSVHEKIKSNQDVVKDASASLERRRFKIVALQKDIQKNTYRMGVTLNRFKARLLKKRENLKDADYKKNLLEAAQNFSGKKNDLIKKETEAAIVAIKPTAGEEVLAKFKATKLTINKKNNNESRRKYKTDITQQTLDVLSGKQTTIDTLDAAGNKEQKNTADLIKSAKESAIKESLEGPIHSRFRYIGSVVEPLVAQDGDKAKLEFVLKVPVGDPSGGAYLGFRLTGQVEHELEYDEEKTVRSGETFLRRTKDENGNDKLKANTFKVKAELAFIGGWRVPFVVDVGGEIGGYLDVETDNVRNANSGAKTIGANATGGLGRAMELISFGYYKRARESTVFPNLFINALWGLGGENDEVRGEQARAWGDAFRESFSDKDTVETGGFGAATASASMTGLASFKGGLKGYRGKRYTKQTMNALEKNKKEKQKTLGTRRDRNIGRNMNGAELAFEFAVGPFATGGKVKLSWLDNQAGGQLDKNLDEKIADLKEALLGKGGLNPNNDKEQKVRDALSDKKRYVEITPAVIAAVGNPKTNPTAALIQEFVDSLADRRLLKRQFFALETELSAASKGGNLGNPSQIAAEALKWSGEAGAKIRTTIMSLEDQYGKNNKGKNIGSSFFNTALIAIDEGVNGAINYDPQKIANKLESAQKLTNTQMNSSLHTAATNQTALDKMTTFAVKSSSGLKPTLKHSTKRDFASSQEGAKFSKNYPTKFEIIFDQVVGGSLGSQIAVVSAEKGTRLLRFGIKYKDGNKSLMTM</sequence>
<evidence type="ECO:0000313" key="1">
    <source>
        <dbReference type="EMBL" id="NWJ48668.1"/>
    </source>
</evidence>
<evidence type="ECO:0000313" key="3">
    <source>
        <dbReference type="Proteomes" id="UP000521676"/>
    </source>
</evidence>